<dbReference type="InterPro" id="IPR002877">
    <property type="entry name" value="RNA_MeTrfase_FtsJ_dom"/>
</dbReference>
<dbReference type="GeneTree" id="ENSGT00730000111241"/>
<dbReference type="PANTHER" id="PTHR10920">
    <property type="entry name" value="RIBOSOMAL RNA METHYLTRANSFERASE"/>
    <property type="match status" value="1"/>
</dbReference>
<dbReference type="GO" id="GO:0005739">
    <property type="term" value="C:mitochondrion"/>
    <property type="evidence" value="ECO:0007669"/>
    <property type="project" value="TreeGrafter"/>
</dbReference>
<evidence type="ECO:0000259" key="7">
    <source>
        <dbReference type="Pfam" id="PF01728"/>
    </source>
</evidence>
<reference evidence="8" key="3">
    <citation type="submission" date="2025-09" db="UniProtKB">
        <authorList>
            <consortium name="Ensembl"/>
        </authorList>
    </citation>
    <scope>IDENTIFICATION</scope>
</reference>
<gene>
    <name evidence="8" type="primary">MRM2</name>
</gene>
<dbReference type="InterPro" id="IPR029063">
    <property type="entry name" value="SAM-dependent_MTases_sf"/>
</dbReference>
<comment type="similarity">
    <text evidence="1">Belongs to the class I-like SAM-binding methyltransferase superfamily. RNA methyltransferase RlmE family.</text>
</comment>
<evidence type="ECO:0000256" key="1">
    <source>
        <dbReference type="ARBA" id="ARBA00009258"/>
    </source>
</evidence>
<accession>A0A8C9SN02</accession>
<keyword evidence="3" id="KW-0489">Methyltransferase</keyword>
<dbReference type="InterPro" id="IPR015507">
    <property type="entry name" value="rRNA-MeTfrase_E"/>
</dbReference>
<evidence type="ECO:0000256" key="6">
    <source>
        <dbReference type="ARBA" id="ARBA00041184"/>
    </source>
</evidence>
<dbReference type="Ensembl" id="ENSSFOT00015076817.1">
    <property type="protein sequence ID" value="ENSSFOP00015038919.1"/>
    <property type="gene ID" value="ENSSFOG00015027493.1"/>
</dbReference>
<evidence type="ECO:0000256" key="3">
    <source>
        <dbReference type="ARBA" id="ARBA00022603"/>
    </source>
</evidence>
<keyword evidence="9" id="KW-1185">Reference proteome</keyword>
<evidence type="ECO:0000256" key="5">
    <source>
        <dbReference type="ARBA" id="ARBA00022691"/>
    </source>
</evidence>
<sequence length="276" mass="29791">MFSVKTTCFSALQKLRLHTSARTLKQKPQKLRGKSASEQQWILRQFSDPFVKAAHTHNYRCRSAFKLLEIDDRYGLLRPGLTVLDCGAAPGAWSQVAVQRINSAGMDPDSPIGFLIGVDLLHIPPLDGAHFLSNSDLTDPATQTHVRALLPAAGVDVVLSDMAPNASGFRELDHERGILICLSMVDFAEKILRPGGSLVWAWWRSRLGQVLLSGWSGVRVLLGVPCDGLASCPVCVPSPSSLVPCVAGLDSGSLQPRLGQAVSGSVCVCVCMLLFY</sequence>
<dbReference type="GO" id="GO:0008650">
    <property type="term" value="F:rRNA (uridine-2'-O-)-methyltransferase activity"/>
    <property type="evidence" value="ECO:0007669"/>
    <property type="project" value="TreeGrafter"/>
</dbReference>
<keyword evidence="2" id="KW-0698">rRNA processing</keyword>
<dbReference type="Gene3D" id="3.40.50.150">
    <property type="entry name" value="Vaccinia Virus protein VP39"/>
    <property type="match status" value="1"/>
</dbReference>
<feature type="domain" description="Ribosomal RNA methyltransferase FtsJ" evidence="7">
    <location>
        <begin position="59"/>
        <end position="203"/>
    </location>
</feature>
<dbReference type="AlphaFoldDB" id="A0A8C9SN02"/>
<dbReference type="InterPro" id="IPR050082">
    <property type="entry name" value="RNA_methyltr_RlmE"/>
</dbReference>
<name>A0A8C9SN02_SCLFO</name>
<evidence type="ECO:0000256" key="2">
    <source>
        <dbReference type="ARBA" id="ARBA00022552"/>
    </source>
</evidence>
<evidence type="ECO:0000313" key="8">
    <source>
        <dbReference type="Ensembl" id="ENSSFOP00015038919.1"/>
    </source>
</evidence>
<organism evidence="8 9">
    <name type="scientific">Scleropages formosus</name>
    <name type="common">Asian bonytongue</name>
    <name type="synonym">Osteoglossum formosum</name>
    <dbReference type="NCBI Taxonomy" id="113540"/>
    <lineage>
        <taxon>Eukaryota</taxon>
        <taxon>Metazoa</taxon>
        <taxon>Chordata</taxon>
        <taxon>Craniata</taxon>
        <taxon>Vertebrata</taxon>
        <taxon>Euteleostomi</taxon>
        <taxon>Actinopterygii</taxon>
        <taxon>Neopterygii</taxon>
        <taxon>Teleostei</taxon>
        <taxon>Osteoglossocephala</taxon>
        <taxon>Osteoglossomorpha</taxon>
        <taxon>Osteoglossiformes</taxon>
        <taxon>Osteoglossidae</taxon>
        <taxon>Scleropages</taxon>
    </lineage>
</organism>
<dbReference type="SUPFAM" id="SSF53335">
    <property type="entry name" value="S-adenosyl-L-methionine-dependent methyltransferases"/>
    <property type="match status" value="1"/>
</dbReference>
<dbReference type="Pfam" id="PF01728">
    <property type="entry name" value="FtsJ"/>
    <property type="match status" value="1"/>
</dbReference>
<proteinExistence type="inferred from homology"/>
<evidence type="ECO:0000256" key="4">
    <source>
        <dbReference type="ARBA" id="ARBA00022679"/>
    </source>
</evidence>
<evidence type="ECO:0000313" key="9">
    <source>
        <dbReference type="Proteomes" id="UP000694397"/>
    </source>
</evidence>
<dbReference type="Proteomes" id="UP000694397">
    <property type="component" value="Chromosome 3"/>
</dbReference>
<keyword evidence="5" id="KW-0949">S-adenosyl-L-methionine</keyword>
<keyword evidence="4" id="KW-0808">Transferase</keyword>
<dbReference type="OrthoDB" id="20105at2759"/>
<reference evidence="8 9" key="1">
    <citation type="submission" date="2019-04" db="EMBL/GenBank/DDBJ databases">
        <authorList>
            <consortium name="Wellcome Sanger Institute Data Sharing"/>
        </authorList>
    </citation>
    <scope>NUCLEOTIDE SEQUENCE [LARGE SCALE GENOMIC DNA]</scope>
</reference>
<dbReference type="PANTHER" id="PTHR10920:SF18">
    <property type="entry name" value="RRNA METHYLTRANSFERASE 2, MITOCHONDRIAL"/>
    <property type="match status" value="1"/>
</dbReference>
<dbReference type="HAMAP" id="MF_01547">
    <property type="entry name" value="RNA_methyltr_E"/>
    <property type="match status" value="1"/>
</dbReference>
<reference evidence="8" key="2">
    <citation type="submission" date="2025-08" db="UniProtKB">
        <authorList>
            <consortium name="Ensembl"/>
        </authorList>
    </citation>
    <scope>IDENTIFICATION</scope>
</reference>
<protein>
    <recommendedName>
        <fullName evidence="6">rRNA methyltransferase 2, mitochondrial</fullName>
    </recommendedName>
</protein>